<name>A0ABD3M3I9_9STRA</name>
<evidence type="ECO:0000313" key="2">
    <source>
        <dbReference type="Proteomes" id="UP001530293"/>
    </source>
</evidence>
<comment type="caution">
    <text evidence="1">The sequence shown here is derived from an EMBL/GenBank/DDBJ whole genome shotgun (WGS) entry which is preliminary data.</text>
</comment>
<sequence>MTLVFGHDNAQLSNNPGREWGSGGGRLALSFEVLVTSDTDKIENNKQQAWLGGKSMGTLKCIARRRTNDGDVDDHERYCSSYINDKGQQNVQISSGQWRIEPPLPLLPSYSKILSGQASTLRFYLTLNTAITRNTISFPENQLLLLQSNAFRTDQYVNGIKTLLPYQYAKDNAQLLVDNKLNHETGDRRLDGSDVFETLGGYRDIAKLILERDEKRRRWGEVERVLPKLNIDTSRGEVDINNLMDDDGRWGKWPGDTEPITLERGTMFAVVVRERQQSLGLFPWMKTDGVEDMVEVGKWNVVPLFD</sequence>
<dbReference type="AlphaFoldDB" id="A0ABD3M3I9"/>
<organism evidence="1 2">
    <name type="scientific">Discostella pseudostelligera</name>
    <dbReference type="NCBI Taxonomy" id="259834"/>
    <lineage>
        <taxon>Eukaryota</taxon>
        <taxon>Sar</taxon>
        <taxon>Stramenopiles</taxon>
        <taxon>Ochrophyta</taxon>
        <taxon>Bacillariophyta</taxon>
        <taxon>Coscinodiscophyceae</taxon>
        <taxon>Thalassiosirophycidae</taxon>
        <taxon>Stephanodiscales</taxon>
        <taxon>Stephanodiscaceae</taxon>
        <taxon>Discostella</taxon>
    </lineage>
</organism>
<dbReference type="Proteomes" id="UP001530293">
    <property type="component" value="Unassembled WGS sequence"/>
</dbReference>
<dbReference type="EMBL" id="JALLBG020000268">
    <property type="protein sequence ID" value="KAL3757304.1"/>
    <property type="molecule type" value="Genomic_DNA"/>
</dbReference>
<reference evidence="1 2" key="1">
    <citation type="submission" date="2024-10" db="EMBL/GenBank/DDBJ databases">
        <title>Updated reference genomes for cyclostephanoid diatoms.</title>
        <authorList>
            <person name="Roberts W.R."/>
            <person name="Alverson A.J."/>
        </authorList>
    </citation>
    <scope>NUCLEOTIDE SEQUENCE [LARGE SCALE GENOMIC DNA]</scope>
    <source>
        <strain evidence="1 2">AJA232-27</strain>
    </source>
</reference>
<gene>
    <name evidence="1" type="ORF">ACHAWU_008465</name>
</gene>
<proteinExistence type="predicted"/>
<evidence type="ECO:0000313" key="1">
    <source>
        <dbReference type="EMBL" id="KAL3757304.1"/>
    </source>
</evidence>
<protein>
    <submittedName>
        <fullName evidence="1">Uncharacterized protein</fullName>
    </submittedName>
</protein>
<keyword evidence="2" id="KW-1185">Reference proteome</keyword>
<accession>A0ABD3M3I9</accession>